<dbReference type="Gene3D" id="3.40.395.10">
    <property type="entry name" value="Adenoviral Proteinase, Chain A"/>
    <property type="match status" value="1"/>
</dbReference>
<evidence type="ECO:0000313" key="1">
    <source>
        <dbReference type="EMBL" id="KAJ5066239.1"/>
    </source>
</evidence>
<organism evidence="1 2">
    <name type="scientific">Anaeramoeba ignava</name>
    <name type="common">Anaerobic marine amoeba</name>
    <dbReference type="NCBI Taxonomy" id="1746090"/>
    <lineage>
        <taxon>Eukaryota</taxon>
        <taxon>Metamonada</taxon>
        <taxon>Anaeramoebidae</taxon>
        <taxon>Anaeramoeba</taxon>
    </lineage>
</organism>
<dbReference type="Proteomes" id="UP001149090">
    <property type="component" value="Unassembled WGS sequence"/>
</dbReference>
<sequence length="338" mass="40972">MEVTNVTNLLNEIRGLTLVTPVVNFEKLGINEDWEYRIDLHGLLDFSDIMNSLEFFLSEKLYQGPEFFELQFNPLIECLEGMPPNLEEIDNKNSPWDRKLWVLLFVIWSQNLFSSVILWKFLDYFKQIPQIPIEECWINFLINFHTREKTILKQYAQAMINQSMFPYHMMKCHREFQKMIDFFLKCSVSEQQYIPLIFYYDMHYVVIFLHFNQRELLIFNSKSTLFSRIPYQIAKNLQKFIKNYLNMDFVIKQIWHHWNQRDGNSCGIFVLLMCWGCSQLRLNPYLLANCLEMNIVYRFRYLILKLFSLSQKKRDFISIRQLENLLKKGIKRNSTFWK</sequence>
<evidence type="ECO:0000313" key="2">
    <source>
        <dbReference type="Proteomes" id="UP001149090"/>
    </source>
</evidence>
<dbReference type="SUPFAM" id="SSF54001">
    <property type="entry name" value="Cysteine proteinases"/>
    <property type="match status" value="1"/>
</dbReference>
<accession>A0A9Q0R4Y1</accession>
<gene>
    <name evidence="1" type="ORF">M0811_03572</name>
</gene>
<reference evidence="1" key="1">
    <citation type="submission" date="2022-10" db="EMBL/GenBank/DDBJ databases">
        <title>Novel sulphate-reducing endosymbionts in the free-living metamonad Anaeramoeba.</title>
        <authorList>
            <person name="Jerlstrom-Hultqvist J."/>
            <person name="Cepicka I."/>
            <person name="Gallot-Lavallee L."/>
            <person name="Salas-Leiva D."/>
            <person name="Curtis B.A."/>
            <person name="Zahonova K."/>
            <person name="Pipaliya S."/>
            <person name="Dacks J."/>
            <person name="Roger A.J."/>
        </authorList>
    </citation>
    <scope>NUCLEOTIDE SEQUENCE</scope>
    <source>
        <strain evidence="1">BMAN</strain>
    </source>
</reference>
<protein>
    <recommendedName>
        <fullName evidence="3">Ubiquitin-like protease family profile domain-containing protein</fullName>
    </recommendedName>
</protein>
<name>A0A9Q0R4Y1_ANAIG</name>
<dbReference type="EMBL" id="JAPDFW010000147">
    <property type="protein sequence ID" value="KAJ5066239.1"/>
    <property type="molecule type" value="Genomic_DNA"/>
</dbReference>
<comment type="caution">
    <text evidence="1">The sequence shown here is derived from an EMBL/GenBank/DDBJ whole genome shotgun (WGS) entry which is preliminary data.</text>
</comment>
<keyword evidence="2" id="KW-1185">Reference proteome</keyword>
<proteinExistence type="predicted"/>
<dbReference type="InterPro" id="IPR038765">
    <property type="entry name" value="Papain-like_cys_pep_sf"/>
</dbReference>
<dbReference type="AlphaFoldDB" id="A0A9Q0R4Y1"/>
<evidence type="ECO:0008006" key="3">
    <source>
        <dbReference type="Google" id="ProtNLM"/>
    </source>
</evidence>